<evidence type="ECO:0000256" key="10">
    <source>
        <dbReference type="SAM" id="MobiDB-lite"/>
    </source>
</evidence>
<organism evidence="11 12">
    <name type="scientific">Oryzias sinensis</name>
    <name type="common">Chinese medaka</name>
    <dbReference type="NCBI Taxonomy" id="183150"/>
    <lineage>
        <taxon>Eukaryota</taxon>
        <taxon>Metazoa</taxon>
        <taxon>Chordata</taxon>
        <taxon>Craniata</taxon>
        <taxon>Vertebrata</taxon>
        <taxon>Euteleostomi</taxon>
        <taxon>Actinopterygii</taxon>
        <taxon>Neopterygii</taxon>
        <taxon>Teleostei</taxon>
        <taxon>Neoteleostei</taxon>
        <taxon>Acanthomorphata</taxon>
        <taxon>Ovalentaria</taxon>
        <taxon>Atherinomorphae</taxon>
        <taxon>Beloniformes</taxon>
        <taxon>Adrianichthyidae</taxon>
        <taxon>Oryziinae</taxon>
        <taxon>Oryzias</taxon>
    </lineage>
</organism>
<keyword evidence="3" id="KW-0597">Phosphoprotein</keyword>
<dbReference type="GO" id="GO:0010557">
    <property type="term" value="P:positive regulation of macromolecule biosynthetic process"/>
    <property type="evidence" value="ECO:0007669"/>
    <property type="project" value="UniProtKB-ARBA"/>
</dbReference>
<evidence type="ECO:0000256" key="5">
    <source>
        <dbReference type="ARBA" id="ARBA00022990"/>
    </source>
</evidence>
<feature type="compositionally biased region" description="Basic residues" evidence="10">
    <location>
        <begin position="140"/>
        <end position="149"/>
    </location>
</feature>
<reference evidence="11" key="2">
    <citation type="submission" date="2025-09" db="UniProtKB">
        <authorList>
            <consortium name="Ensembl"/>
        </authorList>
    </citation>
    <scope>IDENTIFICATION</scope>
</reference>
<dbReference type="PANTHER" id="PTHR23341">
    <property type="entry name" value="HIGH MOBILITY GROUP PROTEINS HMG-A AND C"/>
    <property type="match status" value="1"/>
</dbReference>
<dbReference type="PRINTS" id="PR00930">
    <property type="entry name" value="HIGHMOBLTYIY"/>
</dbReference>
<evidence type="ECO:0008006" key="13">
    <source>
        <dbReference type="Google" id="ProtNLM"/>
    </source>
</evidence>
<keyword evidence="4" id="KW-0677">Repeat</keyword>
<dbReference type="AlphaFoldDB" id="A0A8C7XVN0"/>
<keyword evidence="5" id="KW-0007">Acetylation</keyword>
<evidence type="ECO:0000256" key="7">
    <source>
        <dbReference type="ARBA" id="ARBA00023125"/>
    </source>
</evidence>
<keyword evidence="8" id="KW-0804">Transcription</keyword>
<evidence type="ECO:0000256" key="6">
    <source>
        <dbReference type="ARBA" id="ARBA00023015"/>
    </source>
</evidence>
<dbReference type="GO" id="GO:0003677">
    <property type="term" value="F:DNA binding"/>
    <property type="evidence" value="ECO:0007669"/>
    <property type="project" value="UniProtKB-KW"/>
</dbReference>
<dbReference type="Ensembl" id="ENSOSIT00000020446.1">
    <property type="protein sequence ID" value="ENSOSIP00000019360.1"/>
    <property type="gene ID" value="ENSOSIG00000010424.1"/>
</dbReference>
<dbReference type="GO" id="GO:0003712">
    <property type="term" value="F:transcription coregulator activity"/>
    <property type="evidence" value="ECO:0007669"/>
    <property type="project" value="TreeGrafter"/>
</dbReference>
<evidence type="ECO:0000256" key="2">
    <source>
        <dbReference type="ARBA" id="ARBA00010812"/>
    </source>
</evidence>
<keyword evidence="9" id="KW-0539">Nucleus</keyword>
<dbReference type="GO" id="GO:0005634">
    <property type="term" value="C:nucleus"/>
    <property type="evidence" value="ECO:0007669"/>
    <property type="project" value="UniProtKB-SubCell"/>
</dbReference>
<dbReference type="GO" id="GO:0006355">
    <property type="term" value="P:regulation of DNA-templated transcription"/>
    <property type="evidence" value="ECO:0007669"/>
    <property type="project" value="InterPro"/>
</dbReference>
<dbReference type="InterPro" id="IPR017956">
    <property type="entry name" value="AT_hook_DNA-bd_motif"/>
</dbReference>
<evidence type="ECO:0000256" key="1">
    <source>
        <dbReference type="ARBA" id="ARBA00004123"/>
    </source>
</evidence>
<feature type="region of interest" description="Disordered" evidence="10">
    <location>
        <begin position="60"/>
        <end position="182"/>
    </location>
</feature>
<keyword evidence="7" id="KW-0238">DNA-binding</keyword>
<sequence length="182" mass="20158">MSKVQPIGQMHSDFHLPACFHQKIIHMWPQHLLKSLLGFVFSPPEALEAAAPGFDAHTLKSCWTDKGMSDTGTKEPSPEPSTAQSTEEPKRRGRGRPRKQQQEPVGPPTPKRPRGRPKGSKDKGPRTALKKVEPVGERRPRGRPRKWPRKVAAEVSEKEQGPSEEGKEDPSTSQVPAQEGGE</sequence>
<evidence type="ECO:0000256" key="3">
    <source>
        <dbReference type="ARBA" id="ARBA00022553"/>
    </source>
</evidence>
<evidence type="ECO:0000256" key="4">
    <source>
        <dbReference type="ARBA" id="ARBA00022737"/>
    </source>
</evidence>
<name>A0A8C7XVN0_9TELE</name>
<protein>
    <recommendedName>
        <fullName evidence="13">High mobility group protein HMGI-C-like</fullName>
    </recommendedName>
</protein>
<evidence type="ECO:0000313" key="11">
    <source>
        <dbReference type="Ensembl" id="ENSOSIP00000019360.1"/>
    </source>
</evidence>
<dbReference type="SMART" id="SM00384">
    <property type="entry name" value="AT_hook"/>
    <property type="match status" value="3"/>
</dbReference>
<dbReference type="GeneTree" id="ENSGT00940000163109"/>
<dbReference type="Pfam" id="PF02178">
    <property type="entry name" value="AT_hook"/>
    <property type="match status" value="3"/>
</dbReference>
<dbReference type="GO" id="GO:0000785">
    <property type="term" value="C:chromatin"/>
    <property type="evidence" value="ECO:0007669"/>
    <property type="project" value="InterPro"/>
</dbReference>
<dbReference type="InterPro" id="IPR000116">
    <property type="entry name" value="HMGA"/>
</dbReference>
<comment type="similarity">
    <text evidence="2">Belongs to the HMGA family.</text>
</comment>
<dbReference type="PANTHER" id="PTHR23341:SF4">
    <property type="entry name" value="HIGH MOBILITY GROUP PROTEIN HMGI-C"/>
    <property type="match status" value="1"/>
</dbReference>
<evidence type="ECO:0000256" key="9">
    <source>
        <dbReference type="ARBA" id="ARBA00023242"/>
    </source>
</evidence>
<dbReference type="Proteomes" id="UP000694383">
    <property type="component" value="Unplaced"/>
</dbReference>
<comment type="subcellular location">
    <subcellularLocation>
        <location evidence="1">Nucleus</location>
    </subcellularLocation>
</comment>
<dbReference type="PRINTS" id="PR00929">
    <property type="entry name" value="ATHOOK"/>
</dbReference>
<reference evidence="11" key="1">
    <citation type="submission" date="2025-08" db="UniProtKB">
        <authorList>
            <consortium name="Ensembl"/>
        </authorList>
    </citation>
    <scope>IDENTIFICATION</scope>
</reference>
<feature type="compositionally biased region" description="Basic and acidic residues" evidence="10">
    <location>
        <begin position="151"/>
        <end position="170"/>
    </location>
</feature>
<keyword evidence="12" id="KW-1185">Reference proteome</keyword>
<evidence type="ECO:0000256" key="8">
    <source>
        <dbReference type="ARBA" id="ARBA00023163"/>
    </source>
</evidence>
<evidence type="ECO:0000313" key="12">
    <source>
        <dbReference type="Proteomes" id="UP000694383"/>
    </source>
</evidence>
<accession>A0A8C7XVN0</accession>
<proteinExistence type="inferred from homology"/>
<keyword evidence="6" id="KW-0805">Transcription regulation</keyword>
<feature type="compositionally biased region" description="Basic and acidic residues" evidence="10">
    <location>
        <begin position="119"/>
        <end position="139"/>
    </location>
</feature>